<dbReference type="PANTHER" id="PTHR30614">
    <property type="entry name" value="MEMBRANE COMPONENT OF AMINO ACID ABC TRANSPORTER"/>
    <property type="match status" value="1"/>
</dbReference>
<dbReference type="InterPro" id="IPR035906">
    <property type="entry name" value="MetI-like_sf"/>
</dbReference>
<comment type="caution">
    <text evidence="9">The sequence shown here is derived from an EMBL/GenBank/DDBJ whole genome shotgun (WGS) entry which is preliminary data.</text>
</comment>
<dbReference type="SUPFAM" id="SSF161098">
    <property type="entry name" value="MetI-like"/>
    <property type="match status" value="1"/>
</dbReference>
<dbReference type="CDD" id="cd06261">
    <property type="entry name" value="TM_PBP2"/>
    <property type="match status" value="1"/>
</dbReference>
<proteinExistence type="inferred from homology"/>
<feature type="transmembrane region" description="Helical" evidence="7">
    <location>
        <begin position="21"/>
        <end position="41"/>
    </location>
</feature>
<keyword evidence="2 7" id="KW-0813">Transport</keyword>
<evidence type="ECO:0000259" key="8">
    <source>
        <dbReference type="PROSITE" id="PS50928"/>
    </source>
</evidence>
<dbReference type="NCBIfam" id="TIGR01726">
    <property type="entry name" value="HEQRo_perm_3TM"/>
    <property type="match status" value="1"/>
</dbReference>
<keyword evidence="10" id="KW-1185">Reference proteome</keyword>
<sequence>MSTQEHIFDAAGPRARRTIRAVTALSLLAIAAIAILIVLRFGQAGQLAADRWAEFTQWPYLQFLLAGLGNTALAAGASAVFAIPTALLMALARTSRRAWLRLPAVAYIEFFRSVPLLLVVYVFVSGLPSYGINPDIFWKLVIPITLCSSAVMAEIFRAGILALPAGQVEAALSIGLQPSQATRYVVLPQAVRIVVPSMVAQLVVLLKDTTLGYAVSYPELMKTANNLTAYTSHLIQTFLVIAAVYIVTNILISHFARYLERRISGRTARPARAVAEQEPARAPIG</sequence>
<comment type="subcellular location">
    <subcellularLocation>
        <location evidence="1 7">Cell membrane</location>
        <topology evidence="1 7">Multi-pass membrane protein</topology>
    </subcellularLocation>
</comment>
<evidence type="ECO:0000313" key="9">
    <source>
        <dbReference type="EMBL" id="GAA2199720.1"/>
    </source>
</evidence>
<dbReference type="InterPro" id="IPR043429">
    <property type="entry name" value="ArtM/GltK/GlnP/TcyL/YhdX-like"/>
</dbReference>
<dbReference type="PROSITE" id="PS50928">
    <property type="entry name" value="ABC_TM1"/>
    <property type="match status" value="1"/>
</dbReference>
<name>A0ABP5NK42_9MICC</name>
<reference evidence="10" key="1">
    <citation type="journal article" date="2019" name="Int. J. Syst. Evol. Microbiol.">
        <title>The Global Catalogue of Microorganisms (GCM) 10K type strain sequencing project: providing services to taxonomists for standard genome sequencing and annotation.</title>
        <authorList>
            <consortium name="The Broad Institute Genomics Platform"/>
            <consortium name="The Broad Institute Genome Sequencing Center for Infectious Disease"/>
            <person name="Wu L."/>
            <person name="Ma J."/>
        </authorList>
    </citation>
    <scope>NUCLEOTIDE SEQUENCE [LARGE SCALE GENOMIC DNA]</scope>
    <source>
        <strain evidence="10">JCM 16034</strain>
    </source>
</reference>
<evidence type="ECO:0000256" key="2">
    <source>
        <dbReference type="ARBA" id="ARBA00022448"/>
    </source>
</evidence>
<dbReference type="Gene3D" id="1.10.3720.10">
    <property type="entry name" value="MetI-like"/>
    <property type="match status" value="1"/>
</dbReference>
<evidence type="ECO:0000256" key="5">
    <source>
        <dbReference type="ARBA" id="ARBA00022989"/>
    </source>
</evidence>
<comment type="similarity">
    <text evidence="7">Belongs to the binding-protein-dependent transport system permease family.</text>
</comment>
<feature type="domain" description="ABC transmembrane type-1" evidence="8">
    <location>
        <begin position="68"/>
        <end position="256"/>
    </location>
</feature>
<feature type="transmembrane region" description="Helical" evidence="7">
    <location>
        <begin position="104"/>
        <end position="124"/>
    </location>
</feature>
<evidence type="ECO:0000313" key="10">
    <source>
        <dbReference type="Proteomes" id="UP001500432"/>
    </source>
</evidence>
<dbReference type="InterPro" id="IPR000515">
    <property type="entry name" value="MetI-like"/>
</dbReference>
<keyword evidence="3" id="KW-1003">Cell membrane</keyword>
<evidence type="ECO:0000256" key="6">
    <source>
        <dbReference type="ARBA" id="ARBA00023136"/>
    </source>
</evidence>
<keyword evidence="4 7" id="KW-0812">Transmembrane</keyword>
<dbReference type="EMBL" id="BAAAQW010000005">
    <property type="protein sequence ID" value="GAA2199720.1"/>
    <property type="molecule type" value="Genomic_DNA"/>
</dbReference>
<keyword evidence="6 7" id="KW-0472">Membrane</keyword>
<evidence type="ECO:0000256" key="1">
    <source>
        <dbReference type="ARBA" id="ARBA00004651"/>
    </source>
</evidence>
<dbReference type="InterPro" id="IPR010065">
    <property type="entry name" value="AA_ABC_transptr_permease_3TM"/>
</dbReference>
<evidence type="ECO:0000256" key="4">
    <source>
        <dbReference type="ARBA" id="ARBA00022692"/>
    </source>
</evidence>
<evidence type="ECO:0000256" key="7">
    <source>
        <dbReference type="RuleBase" id="RU363032"/>
    </source>
</evidence>
<protein>
    <submittedName>
        <fullName evidence="9">Amino acid ABC transporter permease</fullName>
    </submittedName>
</protein>
<feature type="transmembrane region" description="Helical" evidence="7">
    <location>
        <begin position="61"/>
        <end position="92"/>
    </location>
</feature>
<evidence type="ECO:0000256" key="3">
    <source>
        <dbReference type="ARBA" id="ARBA00022475"/>
    </source>
</evidence>
<dbReference type="Proteomes" id="UP001500432">
    <property type="component" value="Unassembled WGS sequence"/>
</dbReference>
<dbReference type="RefSeq" id="WP_344299301.1">
    <property type="nucleotide sequence ID" value="NZ_BAAAQW010000005.1"/>
</dbReference>
<accession>A0ABP5NK42</accession>
<dbReference type="PANTHER" id="PTHR30614:SF21">
    <property type="entry name" value="AMINO ACID ABC TRANSPORTER PERMEASE"/>
    <property type="match status" value="1"/>
</dbReference>
<keyword evidence="5 7" id="KW-1133">Transmembrane helix</keyword>
<organism evidence="9 10">
    <name type="scientific">Sinomonas flava</name>
    <dbReference type="NCBI Taxonomy" id="496857"/>
    <lineage>
        <taxon>Bacteria</taxon>
        <taxon>Bacillati</taxon>
        <taxon>Actinomycetota</taxon>
        <taxon>Actinomycetes</taxon>
        <taxon>Micrococcales</taxon>
        <taxon>Micrococcaceae</taxon>
        <taxon>Sinomonas</taxon>
    </lineage>
</organism>
<dbReference type="Pfam" id="PF00528">
    <property type="entry name" value="BPD_transp_1"/>
    <property type="match status" value="1"/>
</dbReference>
<gene>
    <name evidence="9" type="ORF">GCM10009849_17240</name>
</gene>
<feature type="transmembrane region" description="Helical" evidence="7">
    <location>
        <begin position="235"/>
        <end position="256"/>
    </location>
</feature>